<organism evidence="3 4">
    <name type="scientific">Clostridium aciditolerans</name>
    <dbReference type="NCBI Taxonomy" id="339861"/>
    <lineage>
        <taxon>Bacteria</taxon>
        <taxon>Bacillati</taxon>
        <taxon>Bacillota</taxon>
        <taxon>Clostridia</taxon>
        <taxon>Eubacteriales</taxon>
        <taxon>Clostridiaceae</taxon>
        <taxon>Clostridium</taxon>
    </lineage>
</organism>
<dbReference type="PROSITE" id="PS51257">
    <property type="entry name" value="PROKAR_LIPOPROTEIN"/>
    <property type="match status" value="1"/>
</dbReference>
<dbReference type="SUPFAM" id="SSF50974">
    <property type="entry name" value="Nitrous oxide reductase, N-terminal domain"/>
    <property type="match status" value="1"/>
</dbReference>
<evidence type="ECO:0008006" key="5">
    <source>
        <dbReference type="Google" id="ProtNLM"/>
    </source>
</evidence>
<dbReference type="RefSeq" id="WP_211141239.1">
    <property type="nucleotide sequence ID" value="NZ_JAEEGB010000004.1"/>
</dbReference>
<dbReference type="InterPro" id="IPR011045">
    <property type="entry name" value="N2O_reductase_N"/>
</dbReference>
<gene>
    <name evidence="3" type="ORF">I6U51_03700</name>
</gene>
<feature type="chain" id="PRO_5039710343" description="Lipoprotein" evidence="2">
    <location>
        <begin position="21"/>
        <end position="209"/>
    </location>
</feature>
<proteinExistence type="predicted"/>
<protein>
    <recommendedName>
        <fullName evidence="5">Lipoprotein</fullName>
    </recommendedName>
</protein>
<feature type="compositionally biased region" description="Polar residues" evidence="1">
    <location>
        <begin position="29"/>
        <end position="49"/>
    </location>
</feature>
<name>A0A934HWU0_9CLOT</name>
<evidence type="ECO:0000256" key="2">
    <source>
        <dbReference type="SAM" id="SignalP"/>
    </source>
</evidence>
<evidence type="ECO:0000256" key="1">
    <source>
        <dbReference type="SAM" id="MobiDB-lite"/>
    </source>
</evidence>
<comment type="caution">
    <text evidence="3">The sequence shown here is derived from an EMBL/GenBank/DDBJ whole genome shotgun (WGS) entry which is preliminary data.</text>
</comment>
<dbReference type="Proteomes" id="UP000622687">
    <property type="component" value="Unassembled WGS sequence"/>
</dbReference>
<evidence type="ECO:0000313" key="4">
    <source>
        <dbReference type="Proteomes" id="UP000622687"/>
    </source>
</evidence>
<feature type="region of interest" description="Disordered" evidence="1">
    <location>
        <begin position="29"/>
        <end position="56"/>
    </location>
</feature>
<accession>A0A934HWU0</accession>
<keyword evidence="2" id="KW-0732">Signal</keyword>
<feature type="signal peptide" evidence="2">
    <location>
        <begin position="1"/>
        <end position="20"/>
    </location>
</feature>
<dbReference type="AlphaFoldDB" id="A0A934HWU0"/>
<sequence>MLKRLIVGLIVIASISSFTACSSNKKAVETSNQPANAQTNTQASKPNESTPKKDDSIKAGQYKVGVDIQPGEYLVVGDSGGGYVEVAKDSKGSIESIVMNDNIQGRVYVTIEAGQYITIKDAKTYTIDKAPKVAAKDNKLPSGQYKVGVDIQPGEYKVASASESYIEVSKSSRHKIEDIVTNDNFTGEKYITIADGQYITIKDGELLLK</sequence>
<keyword evidence="4" id="KW-1185">Reference proteome</keyword>
<reference evidence="3" key="1">
    <citation type="submission" date="2020-12" db="EMBL/GenBank/DDBJ databases">
        <title>Clostridium thailandense sp. nov., a novel acetogenic bacterium isolated from peat land soil in Thailand.</title>
        <authorList>
            <person name="Chaikitkaew S."/>
            <person name="Birkeland N.K."/>
        </authorList>
    </citation>
    <scope>NUCLEOTIDE SEQUENCE</scope>
    <source>
        <strain evidence="3">DSM 17425</strain>
    </source>
</reference>
<dbReference type="EMBL" id="JAEEGB010000004">
    <property type="protein sequence ID" value="MBI6871810.1"/>
    <property type="molecule type" value="Genomic_DNA"/>
</dbReference>
<evidence type="ECO:0000313" key="3">
    <source>
        <dbReference type="EMBL" id="MBI6871810.1"/>
    </source>
</evidence>